<dbReference type="AlphaFoldDB" id="A0A645GWL7"/>
<dbReference type="EMBL" id="VSSQ01081995">
    <property type="protein sequence ID" value="MPN30750.1"/>
    <property type="molecule type" value="Genomic_DNA"/>
</dbReference>
<evidence type="ECO:0000313" key="2">
    <source>
        <dbReference type="EMBL" id="MPN30750.1"/>
    </source>
</evidence>
<proteinExistence type="predicted"/>
<sequence>MAGAQHQLHLAVEQHHVGGAHRQHAAQQAPEVAQAVEQVAADAFAGLQFEDAQALAAQQLARLVDILGEQLAGALLSLRVEAEVAEGRHLTVASGAGRGALRPGW</sequence>
<accession>A0A645GWL7</accession>
<protein>
    <submittedName>
        <fullName evidence="2">Uncharacterized protein</fullName>
    </submittedName>
</protein>
<gene>
    <name evidence="2" type="ORF">SDC9_178221</name>
</gene>
<organism evidence="2">
    <name type="scientific">bioreactor metagenome</name>
    <dbReference type="NCBI Taxonomy" id="1076179"/>
    <lineage>
        <taxon>unclassified sequences</taxon>
        <taxon>metagenomes</taxon>
        <taxon>ecological metagenomes</taxon>
    </lineage>
</organism>
<reference evidence="2" key="1">
    <citation type="submission" date="2019-08" db="EMBL/GenBank/DDBJ databases">
        <authorList>
            <person name="Kucharzyk K."/>
            <person name="Murdoch R.W."/>
            <person name="Higgins S."/>
            <person name="Loffler F."/>
        </authorList>
    </citation>
    <scope>NUCLEOTIDE SEQUENCE</scope>
</reference>
<feature type="region of interest" description="Disordered" evidence="1">
    <location>
        <begin position="1"/>
        <end position="31"/>
    </location>
</feature>
<evidence type="ECO:0000256" key="1">
    <source>
        <dbReference type="SAM" id="MobiDB-lite"/>
    </source>
</evidence>
<comment type="caution">
    <text evidence="2">The sequence shown here is derived from an EMBL/GenBank/DDBJ whole genome shotgun (WGS) entry which is preliminary data.</text>
</comment>
<name>A0A645GWL7_9ZZZZ</name>